<dbReference type="SUPFAM" id="SSF46557">
    <property type="entry name" value="GreA transcript cleavage protein, N-terminal domain"/>
    <property type="match status" value="1"/>
</dbReference>
<proteinExistence type="inferred from homology"/>
<keyword evidence="3" id="KW-0805">Transcription regulation</keyword>
<keyword evidence="7" id="KW-0175">Coiled coil</keyword>
<evidence type="ECO:0000256" key="3">
    <source>
        <dbReference type="ARBA" id="ARBA00023015"/>
    </source>
</evidence>
<keyword evidence="5" id="KW-0804">Transcription</keyword>
<dbReference type="HOGENOM" id="CLU_101379_2_0_7"/>
<dbReference type="PANTHER" id="PTHR30437">
    <property type="entry name" value="TRANSCRIPTION ELONGATION FACTOR GREA"/>
    <property type="match status" value="1"/>
</dbReference>
<evidence type="ECO:0000256" key="2">
    <source>
        <dbReference type="ARBA" id="ARBA00013729"/>
    </source>
</evidence>
<dbReference type="PANTHER" id="PTHR30437:SF4">
    <property type="entry name" value="TRANSCRIPTION ELONGATION FACTOR GREA"/>
    <property type="match status" value="1"/>
</dbReference>
<dbReference type="OrthoDB" id="9808774at2"/>
<evidence type="ECO:0000313" key="10">
    <source>
        <dbReference type="EMBL" id="ABK15927.1"/>
    </source>
</evidence>
<dbReference type="InterPro" id="IPR036953">
    <property type="entry name" value="GreA/GreB_C_sf"/>
</dbReference>
<dbReference type="Gene3D" id="3.10.50.30">
    <property type="entry name" value="Transcription elongation factor, GreA/GreB, C-terminal domain"/>
    <property type="match status" value="1"/>
</dbReference>
<organism evidence="10 11">
    <name type="scientific">Syntrophobacter fumaroxidans (strain DSM 10017 / MPOB)</name>
    <dbReference type="NCBI Taxonomy" id="335543"/>
    <lineage>
        <taxon>Bacteria</taxon>
        <taxon>Pseudomonadati</taxon>
        <taxon>Thermodesulfobacteriota</taxon>
        <taxon>Syntrophobacteria</taxon>
        <taxon>Syntrophobacterales</taxon>
        <taxon>Syntrophobacteraceae</taxon>
        <taxon>Syntrophobacter</taxon>
    </lineage>
</organism>
<evidence type="ECO:0000259" key="8">
    <source>
        <dbReference type="Pfam" id="PF01272"/>
    </source>
</evidence>
<accession>A0LES5</accession>
<gene>
    <name evidence="10" type="ordered locus">Sfum_0226</name>
</gene>
<keyword evidence="4" id="KW-0238">DNA-binding</keyword>
<dbReference type="AlphaFoldDB" id="A0LES5"/>
<dbReference type="FunFam" id="1.10.287.180:FF:000001">
    <property type="entry name" value="Transcription elongation factor GreA"/>
    <property type="match status" value="1"/>
</dbReference>
<dbReference type="SUPFAM" id="SSF54534">
    <property type="entry name" value="FKBP-like"/>
    <property type="match status" value="1"/>
</dbReference>
<dbReference type="RefSeq" id="WP_011697100.1">
    <property type="nucleotide sequence ID" value="NC_008554.1"/>
</dbReference>
<dbReference type="KEGG" id="sfu:Sfum_0226"/>
<comment type="similarity">
    <text evidence="1">Belongs to the GreA/GreB family.</text>
</comment>
<protein>
    <recommendedName>
        <fullName evidence="2">Transcription elongation factor GreA</fullName>
    </recommendedName>
    <alternativeName>
        <fullName evidence="6">Transcript cleavage factor GreA</fullName>
    </alternativeName>
</protein>
<evidence type="ECO:0000259" key="9">
    <source>
        <dbReference type="Pfam" id="PF03449"/>
    </source>
</evidence>
<dbReference type="eggNOG" id="COG0782">
    <property type="taxonomic scope" value="Bacteria"/>
</dbReference>
<evidence type="ECO:0000256" key="1">
    <source>
        <dbReference type="ARBA" id="ARBA00008213"/>
    </source>
</evidence>
<dbReference type="InterPro" id="IPR001437">
    <property type="entry name" value="Tscrpt_elong_fac_GreA/B_C"/>
</dbReference>
<dbReference type="Proteomes" id="UP000001784">
    <property type="component" value="Chromosome"/>
</dbReference>
<evidence type="ECO:0000256" key="6">
    <source>
        <dbReference type="ARBA" id="ARBA00030776"/>
    </source>
</evidence>
<name>A0LES5_SYNFM</name>
<evidence type="ECO:0000313" key="11">
    <source>
        <dbReference type="Proteomes" id="UP000001784"/>
    </source>
</evidence>
<sequence length="155" mass="17982">MKVPITRLGYHRLLRELFFLRHVVRPEVIEELQEARTGGIKIENQQYMLARERHMVLQKKIQDLERKLASCEIVVGRKFFFKQAEFGTIVVIQNIETGETQRYQLVGPYESNVVDGKLSIDSPVGRHLVGRREGEEVLVYTPAGVRMYRVVSITL</sequence>
<dbReference type="Pfam" id="PF01272">
    <property type="entry name" value="GreA_GreB"/>
    <property type="match status" value="1"/>
</dbReference>
<feature type="domain" description="Transcription elongation factor GreA/GreB N-terminal" evidence="9">
    <location>
        <begin position="3"/>
        <end position="73"/>
    </location>
</feature>
<dbReference type="PIRSF" id="PIRSF006092">
    <property type="entry name" value="GreA_GreB"/>
    <property type="match status" value="1"/>
</dbReference>
<dbReference type="Pfam" id="PF03449">
    <property type="entry name" value="GreA_GreB_N"/>
    <property type="match status" value="1"/>
</dbReference>
<dbReference type="InterPro" id="IPR036805">
    <property type="entry name" value="Tscrpt_elong_fac_GreA/B_N_sf"/>
</dbReference>
<dbReference type="GO" id="GO:0070063">
    <property type="term" value="F:RNA polymerase binding"/>
    <property type="evidence" value="ECO:0007669"/>
    <property type="project" value="InterPro"/>
</dbReference>
<dbReference type="STRING" id="335543.Sfum_0226"/>
<dbReference type="InterPro" id="IPR022691">
    <property type="entry name" value="Tscrpt_elong_fac_GreA/B_N"/>
</dbReference>
<feature type="domain" description="Transcription elongation factor GreA/GreB C-terminal" evidence="8">
    <location>
        <begin position="83"/>
        <end position="154"/>
    </location>
</feature>
<keyword evidence="10" id="KW-0251">Elongation factor</keyword>
<dbReference type="EMBL" id="CP000478">
    <property type="protein sequence ID" value="ABK15927.1"/>
    <property type="molecule type" value="Genomic_DNA"/>
</dbReference>
<dbReference type="GO" id="GO:0003746">
    <property type="term" value="F:translation elongation factor activity"/>
    <property type="evidence" value="ECO:0007669"/>
    <property type="project" value="UniProtKB-KW"/>
</dbReference>
<keyword evidence="10" id="KW-0648">Protein biosynthesis</keyword>
<evidence type="ECO:0000256" key="5">
    <source>
        <dbReference type="ARBA" id="ARBA00023163"/>
    </source>
</evidence>
<dbReference type="InParanoid" id="A0LES5"/>
<dbReference type="Gene3D" id="1.10.287.180">
    <property type="entry name" value="Transcription elongation factor, GreA/GreB, N-terminal domain"/>
    <property type="match status" value="1"/>
</dbReference>
<dbReference type="GO" id="GO:0006354">
    <property type="term" value="P:DNA-templated transcription elongation"/>
    <property type="evidence" value="ECO:0007669"/>
    <property type="project" value="TreeGrafter"/>
</dbReference>
<dbReference type="InterPro" id="IPR023459">
    <property type="entry name" value="Tscrpt_elong_fac_GreA/B_fam"/>
</dbReference>
<keyword evidence="11" id="KW-1185">Reference proteome</keyword>
<dbReference type="GO" id="GO:0003677">
    <property type="term" value="F:DNA binding"/>
    <property type="evidence" value="ECO:0007669"/>
    <property type="project" value="UniProtKB-KW"/>
</dbReference>
<feature type="coiled-coil region" evidence="7">
    <location>
        <begin position="47"/>
        <end position="74"/>
    </location>
</feature>
<evidence type="ECO:0000256" key="4">
    <source>
        <dbReference type="ARBA" id="ARBA00023125"/>
    </source>
</evidence>
<reference evidence="10 11" key="1">
    <citation type="submission" date="2006-10" db="EMBL/GenBank/DDBJ databases">
        <title>Complete sequence of Syntrophobacter fumaroxidans MPOB.</title>
        <authorList>
            <consortium name="US DOE Joint Genome Institute"/>
            <person name="Copeland A."/>
            <person name="Lucas S."/>
            <person name="Lapidus A."/>
            <person name="Barry K."/>
            <person name="Detter J.C."/>
            <person name="Glavina del Rio T."/>
            <person name="Hammon N."/>
            <person name="Israni S."/>
            <person name="Pitluck S."/>
            <person name="Goltsman E.G."/>
            <person name="Martinez M."/>
            <person name="Schmutz J."/>
            <person name="Larimer F."/>
            <person name="Land M."/>
            <person name="Hauser L."/>
            <person name="Kyrpides N."/>
            <person name="Kim E."/>
            <person name="Boone D.R."/>
            <person name="Brockman F."/>
            <person name="Culley D."/>
            <person name="Ferry J."/>
            <person name="Gunsalus R."/>
            <person name="McInerney M.J."/>
            <person name="Morrison M."/>
            <person name="Plugge C."/>
            <person name="Rohlin L."/>
            <person name="Scholten J."/>
            <person name="Sieber J."/>
            <person name="Stams A.J.M."/>
            <person name="Worm P."/>
            <person name="Henstra A.M."/>
            <person name="Richardson P."/>
        </authorList>
    </citation>
    <scope>NUCLEOTIDE SEQUENCE [LARGE SCALE GENOMIC DNA]</scope>
    <source>
        <strain evidence="11">DSM 10017 / MPOB</strain>
    </source>
</reference>
<evidence type="ECO:0000256" key="7">
    <source>
        <dbReference type="SAM" id="Coils"/>
    </source>
</evidence>
<dbReference type="GO" id="GO:0032784">
    <property type="term" value="P:regulation of DNA-templated transcription elongation"/>
    <property type="evidence" value="ECO:0007669"/>
    <property type="project" value="InterPro"/>
</dbReference>